<evidence type="ECO:0000313" key="2">
    <source>
        <dbReference type="EMBL" id="KJB74769.1"/>
    </source>
</evidence>
<organism evidence="2 3">
    <name type="scientific">Gossypium raimondii</name>
    <name type="common">Peruvian cotton</name>
    <name type="synonym">Gossypium klotzschianum subsp. raimondii</name>
    <dbReference type="NCBI Taxonomy" id="29730"/>
    <lineage>
        <taxon>Eukaryota</taxon>
        <taxon>Viridiplantae</taxon>
        <taxon>Streptophyta</taxon>
        <taxon>Embryophyta</taxon>
        <taxon>Tracheophyta</taxon>
        <taxon>Spermatophyta</taxon>
        <taxon>Magnoliopsida</taxon>
        <taxon>eudicotyledons</taxon>
        <taxon>Gunneridae</taxon>
        <taxon>Pentapetalae</taxon>
        <taxon>rosids</taxon>
        <taxon>malvids</taxon>
        <taxon>Malvales</taxon>
        <taxon>Malvaceae</taxon>
        <taxon>Malvoideae</taxon>
        <taxon>Gossypium</taxon>
    </lineage>
</organism>
<evidence type="ECO:0000313" key="3">
    <source>
        <dbReference type="Proteomes" id="UP000032304"/>
    </source>
</evidence>
<protein>
    <recommendedName>
        <fullName evidence="1">DUF4283 domain-containing protein</fullName>
    </recommendedName>
</protein>
<dbReference type="AlphaFoldDB" id="A0A0D2V044"/>
<keyword evidence="3" id="KW-1185">Reference proteome</keyword>
<sequence>MKVEETGKVNNENDLKATFKEMLMSNTKKADVEEGRVENGEISLLEDDVRISMEGQYPEISFSKRVHELIDRSMSQTIIAWLLGRSIGYGALVNCIKNMWEISGDIQVVDLDNEYFFIKFSRFKGLRMVLLGGPRMIYDPYLVVQP</sequence>
<dbReference type="OMA" id="SMETRMS"/>
<reference evidence="2 3" key="1">
    <citation type="journal article" date="2012" name="Nature">
        <title>Repeated polyploidization of Gossypium genomes and the evolution of spinnable cotton fibres.</title>
        <authorList>
            <person name="Paterson A.H."/>
            <person name="Wendel J.F."/>
            <person name="Gundlach H."/>
            <person name="Guo H."/>
            <person name="Jenkins J."/>
            <person name="Jin D."/>
            <person name="Llewellyn D."/>
            <person name="Showmaker K.C."/>
            <person name="Shu S."/>
            <person name="Udall J."/>
            <person name="Yoo M.J."/>
            <person name="Byers R."/>
            <person name="Chen W."/>
            <person name="Doron-Faigenboim A."/>
            <person name="Duke M.V."/>
            <person name="Gong L."/>
            <person name="Grimwood J."/>
            <person name="Grover C."/>
            <person name="Grupp K."/>
            <person name="Hu G."/>
            <person name="Lee T.H."/>
            <person name="Li J."/>
            <person name="Lin L."/>
            <person name="Liu T."/>
            <person name="Marler B.S."/>
            <person name="Page J.T."/>
            <person name="Roberts A.W."/>
            <person name="Romanel E."/>
            <person name="Sanders W.S."/>
            <person name="Szadkowski E."/>
            <person name="Tan X."/>
            <person name="Tang H."/>
            <person name="Xu C."/>
            <person name="Wang J."/>
            <person name="Wang Z."/>
            <person name="Zhang D."/>
            <person name="Zhang L."/>
            <person name="Ashrafi H."/>
            <person name="Bedon F."/>
            <person name="Bowers J.E."/>
            <person name="Brubaker C.L."/>
            <person name="Chee P.W."/>
            <person name="Das S."/>
            <person name="Gingle A.R."/>
            <person name="Haigler C.H."/>
            <person name="Harker D."/>
            <person name="Hoffmann L.V."/>
            <person name="Hovav R."/>
            <person name="Jones D.C."/>
            <person name="Lemke C."/>
            <person name="Mansoor S."/>
            <person name="ur Rahman M."/>
            <person name="Rainville L.N."/>
            <person name="Rambani A."/>
            <person name="Reddy U.K."/>
            <person name="Rong J.K."/>
            <person name="Saranga Y."/>
            <person name="Scheffler B.E."/>
            <person name="Scheffler J.A."/>
            <person name="Stelly D.M."/>
            <person name="Triplett B.A."/>
            <person name="Van Deynze A."/>
            <person name="Vaslin M.F."/>
            <person name="Waghmare V.N."/>
            <person name="Walford S.A."/>
            <person name="Wright R.J."/>
            <person name="Zaki E.A."/>
            <person name="Zhang T."/>
            <person name="Dennis E.S."/>
            <person name="Mayer K.F."/>
            <person name="Peterson D.G."/>
            <person name="Rokhsar D.S."/>
            <person name="Wang X."/>
            <person name="Schmutz J."/>
        </authorList>
    </citation>
    <scope>NUCLEOTIDE SEQUENCE [LARGE SCALE GENOMIC DNA]</scope>
</reference>
<dbReference type="Proteomes" id="UP000032304">
    <property type="component" value="Chromosome 12"/>
</dbReference>
<dbReference type="InterPro" id="IPR025558">
    <property type="entry name" value="DUF4283"/>
</dbReference>
<dbReference type="Gramene" id="KJB74769">
    <property type="protein sequence ID" value="KJB74769"/>
    <property type="gene ID" value="B456_012G006100"/>
</dbReference>
<evidence type="ECO:0000259" key="1">
    <source>
        <dbReference type="Pfam" id="PF14111"/>
    </source>
</evidence>
<proteinExistence type="predicted"/>
<gene>
    <name evidence="2" type="ORF">B456_012G006100</name>
</gene>
<feature type="domain" description="DUF4283" evidence="1">
    <location>
        <begin position="75"/>
        <end position="145"/>
    </location>
</feature>
<accession>A0A0D2V044</accession>
<dbReference type="EMBL" id="CM001751">
    <property type="protein sequence ID" value="KJB74769.1"/>
    <property type="molecule type" value="Genomic_DNA"/>
</dbReference>
<name>A0A0D2V044_GOSRA</name>
<dbReference type="Pfam" id="PF14111">
    <property type="entry name" value="DUF4283"/>
    <property type="match status" value="1"/>
</dbReference>